<organism evidence="2 3">
    <name type="scientific">Candidatus Wolfebacteria bacterium GW2011_GWA2_47_9b</name>
    <dbReference type="NCBI Taxonomy" id="1619005"/>
    <lineage>
        <taxon>Bacteria</taxon>
        <taxon>Candidatus Wolfeibacteriota</taxon>
    </lineage>
</organism>
<accession>A0A0G1U6K7</accession>
<gene>
    <name evidence="2" type="ORF">UY19_C0010G0042</name>
</gene>
<comment type="caution">
    <text evidence="2">The sequence shown here is derived from an EMBL/GenBank/DDBJ whole genome shotgun (WGS) entry which is preliminary data.</text>
</comment>
<evidence type="ECO:0000256" key="1">
    <source>
        <dbReference type="SAM" id="SignalP"/>
    </source>
</evidence>
<dbReference type="EMBL" id="LCPB01000010">
    <property type="protein sequence ID" value="KKU89709.1"/>
    <property type="molecule type" value="Genomic_DNA"/>
</dbReference>
<proteinExistence type="predicted"/>
<keyword evidence="1" id="KW-0732">Signal</keyword>
<sequence>MQKQIFKIFFFLAVFFMLPNFSQAAIIFEDNFDSRDDWSVPYNDLDQTCNREVGCTDVPDGYYGYYISHSVITPATGNGLHLDNINKRGNSGKGVTFWDQTDGTGNWASGMQIGLDFPPQNEIYVQYWIKMQPNYSYYKGTYASMLRKMNHISHYLYNGKPFTFFSDGGFFPTTVNQIRFANAGNANIQNFFFIRPDPSYSGTQPVPIITRGIKDSTNTGIYNYFDLPSDGLPIGNWEGTGTEYNSLGMFADGQWHLLGYYLKNNSAPGVADGTYKFWYDGNIQIDATGFMFREASSTLPDDIWNFLHIGGNAINPFLGAGISGEQWYAVDDVAVSTEYLGPDYIIGSLDATAPASPSGLSVE</sequence>
<feature type="signal peptide" evidence="1">
    <location>
        <begin position="1"/>
        <end position="24"/>
    </location>
</feature>
<name>A0A0G1U6K7_9BACT</name>
<dbReference type="Proteomes" id="UP000033882">
    <property type="component" value="Unassembled WGS sequence"/>
</dbReference>
<evidence type="ECO:0000313" key="3">
    <source>
        <dbReference type="Proteomes" id="UP000033882"/>
    </source>
</evidence>
<reference evidence="2 3" key="1">
    <citation type="journal article" date="2015" name="Nature">
        <title>rRNA introns, odd ribosomes, and small enigmatic genomes across a large radiation of phyla.</title>
        <authorList>
            <person name="Brown C.T."/>
            <person name="Hug L.A."/>
            <person name="Thomas B.C."/>
            <person name="Sharon I."/>
            <person name="Castelle C.J."/>
            <person name="Singh A."/>
            <person name="Wilkins M.J."/>
            <person name="Williams K.H."/>
            <person name="Banfield J.F."/>
        </authorList>
    </citation>
    <scope>NUCLEOTIDE SEQUENCE [LARGE SCALE GENOMIC DNA]</scope>
</reference>
<protein>
    <submittedName>
        <fullName evidence="2">Fibronectin type III domain protein</fullName>
    </submittedName>
</protein>
<feature type="chain" id="PRO_5002539940" evidence="1">
    <location>
        <begin position="25"/>
        <end position="363"/>
    </location>
</feature>
<evidence type="ECO:0000313" key="2">
    <source>
        <dbReference type="EMBL" id="KKU89709.1"/>
    </source>
</evidence>
<dbReference type="AlphaFoldDB" id="A0A0G1U6K7"/>
<dbReference type="Gene3D" id="2.60.120.200">
    <property type="match status" value="1"/>
</dbReference>